<dbReference type="GeneID" id="106462301"/>
<comment type="function">
    <text evidence="1">General regulator of phagocytosis. Required to uptake Gram negative bacterium by macrophages.</text>
</comment>
<organism evidence="11 14">
    <name type="scientific">Limulus polyphemus</name>
    <name type="common">Atlantic horseshoe crab</name>
    <dbReference type="NCBI Taxonomy" id="6850"/>
    <lineage>
        <taxon>Eukaryota</taxon>
        <taxon>Metazoa</taxon>
        <taxon>Ecdysozoa</taxon>
        <taxon>Arthropoda</taxon>
        <taxon>Chelicerata</taxon>
        <taxon>Merostomata</taxon>
        <taxon>Xiphosura</taxon>
        <taxon>Limulidae</taxon>
        <taxon>Limulus</taxon>
    </lineage>
</organism>
<keyword evidence="8" id="KW-0496">Mitochondrion</keyword>
<dbReference type="PANTHER" id="PTHR21425:SF2">
    <property type="entry name" value="PROTEIN C1ORF43"/>
    <property type="match status" value="1"/>
</dbReference>
<evidence type="ECO:0000256" key="7">
    <source>
        <dbReference type="ARBA" id="ARBA00023034"/>
    </source>
</evidence>
<dbReference type="InterPro" id="IPR010876">
    <property type="entry name" value="C1orf43"/>
</dbReference>
<dbReference type="RefSeq" id="XP_022245220.1">
    <property type="nucleotide sequence ID" value="XM_022389512.1"/>
</dbReference>
<comment type="subcellular location">
    <subcellularLocation>
        <location evidence="4">Golgi apparatus</location>
    </subcellularLocation>
    <subcellularLocation>
        <location evidence="2">Membrane</location>
        <topology evidence="2">Single-pass membrane protein</topology>
    </subcellularLocation>
    <subcellularLocation>
        <location evidence="3">Mitochondrion</location>
    </subcellularLocation>
</comment>
<evidence type="ECO:0000313" key="17">
    <source>
        <dbReference type="RefSeq" id="XP_022245223.1"/>
    </source>
</evidence>
<evidence type="ECO:0000256" key="5">
    <source>
        <dbReference type="ARBA" id="ARBA00022692"/>
    </source>
</evidence>
<dbReference type="RefSeq" id="XP_022245218.1">
    <property type="nucleotide sequence ID" value="XM_022389510.1"/>
</dbReference>
<dbReference type="RefSeq" id="XP_022245217.1">
    <property type="nucleotide sequence ID" value="XM_022389509.1"/>
</dbReference>
<dbReference type="Pfam" id="PF07406">
    <property type="entry name" value="NICE-3"/>
    <property type="match status" value="1"/>
</dbReference>
<evidence type="ECO:0000313" key="11">
    <source>
        <dbReference type="Proteomes" id="UP000694941"/>
    </source>
</evidence>
<evidence type="ECO:0000313" key="16">
    <source>
        <dbReference type="RefSeq" id="XP_022245222.1"/>
    </source>
</evidence>
<evidence type="ECO:0000256" key="1">
    <source>
        <dbReference type="ARBA" id="ARBA00002620"/>
    </source>
</evidence>
<keyword evidence="5 10" id="KW-0812">Transmembrane</keyword>
<evidence type="ECO:0000313" key="13">
    <source>
        <dbReference type="RefSeq" id="XP_022245218.1"/>
    </source>
</evidence>
<keyword evidence="9 10" id="KW-0472">Membrane</keyword>
<dbReference type="RefSeq" id="XP_022245222.1">
    <property type="nucleotide sequence ID" value="XM_022389514.1"/>
</dbReference>
<accession>A0ABM1SNL4</accession>
<evidence type="ECO:0000256" key="8">
    <source>
        <dbReference type="ARBA" id="ARBA00023128"/>
    </source>
</evidence>
<keyword evidence="11" id="KW-1185">Reference proteome</keyword>
<dbReference type="PANTHER" id="PTHR21425">
    <property type="entry name" value="NICE-3"/>
    <property type="match status" value="1"/>
</dbReference>
<keyword evidence="6 10" id="KW-1133">Transmembrane helix</keyword>
<name>A0ABM1SNL4_LIMPO</name>
<evidence type="ECO:0000256" key="10">
    <source>
        <dbReference type="SAM" id="Phobius"/>
    </source>
</evidence>
<evidence type="ECO:0000256" key="9">
    <source>
        <dbReference type="ARBA" id="ARBA00023136"/>
    </source>
</evidence>
<evidence type="ECO:0000256" key="2">
    <source>
        <dbReference type="ARBA" id="ARBA00004167"/>
    </source>
</evidence>
<protein>
    <submittedName>
        <fullName evidence="12 13">Uncharacterized protein C1orf43 homolog isoform X1</fullName>
    </submittedName>
</protein>
<reference evidence="12 13" key="1">
    <citation type="submission" date="2025-05" db="UniProtKB">
        <authorList>
            <consortium name="RefSeq"/>
        </authorList>
    </citation>
    <scope>IDENTIFICATION</scope>
    <source>
        <tissue evidence="12 13">Muscle</tissue>
    </source>
</reference>
<evidence type="ECO:0000313" key="15">
    <source>
        <dbReference type="RefSeq" id="XP_022245221.1"/>
    </source>
</evidence>
<feature type="transmembrane region" description="Helical" evidence="10">
    <location>
        <begin position="12"/>
        <end position="34"/>
    </location>
</feature>
<sequence>MIYFHKMADQLSGITVVIFIAFGVLTCILLFLFGKRQIARFSLKTRKGPHMPVGYSASKFVYMEIERRLERVKNITHEPVLLKEEEDLLFKTFKPIFPMHLYRMKAVDTLIKLENCLKDADPTYQRFQGQDLCMSLLQAVHKGVLKNCDPKPIRQFVDLYQSARHAPKIFDQEQFSEYMKLLSFILNSICYPPKYHPKKWLGKVNPEDTDTSLEDFGEADLNGEAKSCLPISILRYSVNLYMKEHSIEHSVTFETSV</sequence>
<evidence type="ECO:0000256" key="6">
    <source>
        <dbReference type="ARBA" id="ARBA00022989"/>
    </source>
</evidence>
<evidence type="ECO:0000313" key="14">
    <source>
        <dbReference type="RefSeq" id="XP_022245220.1"/>
    </source>
</evidence>
<proteinExistence type="predicted"/>
<gene>
    <name evidence="12 13 14 15 16 17" type="primary">LOC106462301</name>
</gene>
<dbReference type="RefSeq" id="XP_022245223.1">
    <property type="nucleotide sequence ID" value="XM_022389515.1"/>
</dbReference>
<evidence type="ECO:0000313" key="12">
    <source>
        <dbReference type="RefSeq" id="XP_022245217.1"/>
    </source>
</evidence>
<evidence type="ECO:0000256" key="3">
    <source>
        <dbReference type="ARBA" id="ARBA00004173"/>
    </source>
</evidence>
<evidence type="ECO:0000256" key="4">
    <source>
        <dbReference type="ARBA" id="ARBA00004555"/>
    </source>
</evidence>
<dbReference type="RefSeq" id="XP_022245221.1">
    <property type="nucleotide sequence ID" value="XM_022389513.1"/>
</dbReference>
<dbReference type="Proteomes" id="UP000694941">
    <property type="component" value="Unplaced"/>
</dbReference>
<keyword evidence="7" id="KW-0333">Golgi apparatus</keyword>